<sequence>MKIHKTVKPVFVSKFQCVGPDCLMSCCRGWSIFIDKKTHHKYLTADNKEIATIAKENLILLRKGKNQYSRIKLDQHGDCPFMAENKLCTVHREMGESALSRTCSIYPRLEQKYEDETRHCMTLSCPEVVRLALFDPEGMMLHEQEELLAHHKTNLIGKRQSAGQVQQVIHLFSWHLLQSDSLNVEENLMALAQFILCLQKYNFDLHNHFTQVEDFYHALLNELHSGRTLIDKRHSASATKLKLQALAVMGTHVASDSQRDNFTLEGHRLISDWFDITNQNDLNLQGEKFAAINLQWEKVCATSCLAEPHVLRNYLLYKIYNGYFPGKDTATILRQFYRIVLDFYYIKVFLSVKSMHQEVDQTMVMKTIASFSQRTMHNTAIDARLNHIINKINGGDDLSALLLIG</sequence>
<gene>
    <name evidence="1" type="primary">fliB</name>
    <name evidence="1" type="ORF">VSR74_18835</name>
</gene>
<keyword evidence="1" id="KW-0808">Transferase</keyword>
<reference evidence="1 2" key="1">
    <citation type="submission" date="2024-01" db="EMBL/GenBank/DDBJ databases">
        <title>Pseudocitrobacter sp. Endophytic strain Cyp-38L.</title>
        <authorList>
            <person name="Amer M.A."/>
            <person name="Hamed S.M."/>
        </authorList>
    </citation>
    <scope>NUCLEOTIDE SEQUENCE [LARGE SCALE GENOMIC DNA]</scope>
    <source>
        <strain evidence="1 2">Cyp38S</strain>
    </source>
</reference>
<keyword evidence="1" id="KW-0966">Cell projection</keyword>
<dbReference type="EC" id="2.1.1.-" evidence="1"/>
<organism evidence="1 2">
    <name type="scientific">Pseudocitrobacter cyperus</name>
    <dbReference type="NCBI Taxonomy" id="3112843"/>
    <lineage>
        <taxon>Bacteria</taxon>
        <taxon>Pseudomonadati</taxon>
        <taxon>Pseudomonadota</taxon>
        <taxon>Gammaproteobacteria</taxon>
        <taxon>Enterobacterales</taxon>
        <taxon>Enterobacteriaceae</taxon>
        <taxon>Pseudocitrobacter</taxon>
    </lineage>
</organism>
<keyword evidence="1" id="KW-0489">Methyltransferase</keyword>
<proteinExistence type="predicted"/>
<protein>
    <submittedName>
        <fullName evidence="1">Flagellin lysine-N-methylase</fullName>
        <ecNumber evidence="1">2.1.1.-</ecNumber>
    </submittedName>
</protein>
<dbReference type="GO" id="GO:0032259">
    <property type="term" value="P:methylation"/>
    <property type="evidence" value="ECO:0007669"/>
    <property type="project" value="UniProtKB-KW"/>
</dbReference>
<name>A0ABV0HPI5_9ENTR</name>
<dbReference type="GO" id="GO:0008168">
    <property type="term" value="F:methyltransferase activity"/>
    <property type="evidence" value="ECO:0007669"/>
    <property type="project" value="UniProtKB-KW"/>
</dbReference>
<dbReference type="RefSeq" id="WP_347796132.1">
    <property type="nucleotide sequence ID" value="NZ_JAYMYY010000006.1"/>
</dbReference>
<dbReference type="NCBIfam" id="NF038110">
    <property type="entry name" value="Lys_methyl_FliB"/>
    <property type="match status" value="1"/>
</dbReference>
<evidence type="ECO:0000313" key="1">
    <source>
        <dbReference type="EMBL" id="MEO3991861.1"/>
    </source>
</evidence>
<accession>A0ABV0HPI5</accession>
<dbReference type="Proteomes" id="UP001444146">
    <property type="component" value="Unassembled WGS sequence"/>
</dbReference>
<keyword evidence="2" id="KW-1185">Reference proteome</keyword>
<dbReference type="EMBL" id="JAYMYY010000006">
    <property type="protein sequence ID" value="MEO3991861.1"/>
    <property type="molecule type" value="Genomic_DNA"/>
</dbReference>
<keyword evidence="1" id="KW-0969">Cilium</keyword>
<evidence type="ECO:0000313" key="2">
    <source>
        <dbReference type="Proteomes" id="UP001444146"/>
    </source>
</evidence>
<keyword evidence="1" id="KW-0282">Flagellum</keyword>
<comment type="caution">
    <text evidence="1">The sequence shown here is derived from an EMBL/GenBank/DDBJ whole genome shotgun (WGS) entry which is preliminary data.</text>
</comment>